<evidence type="ECO:0000256" key="1">
    <source>
        <dbReference type="SAM" id="MobiDB-lite"/>
    </source>
</evidence>
<dbReference type="EMBL" id="JARBHB010000009">
    <property type="protein sequence ID" value="KAJ8875062.1"/>
    <property type="molecule type" value="Genomic_DNA"/>
</dbReference>
<feature type="region of interest" description="Disordered" evidence="1">
    <location>
        <begin position="1"/>
        <end position="72"/>
    </location>
</feature>
<protein>
    <submittedName>
        <fullName evidence="2">Uncharacterized protein</fullName>
    </submittedName>
</protein>
<feature type="region of interest" description="Disordered" evidence="1">
    <location>
        <begin position="78"/>
        <end position="97"/>
    </location>
</feature>
<organism evidence="2 3">
    <name type="scientific">Dryococelus australis</name>
    <dbReference type="NCBI Taxonomy" id="614101"/>
    <lineage>
        <taxon>Eukaryota</taxon>
        <taxon>Metazoa</taxon>
        <taxon>Ecdysozoa</taxon>
        <taxon>Arthropoda</taxon>
        <taxon>Hexapoda</taxon>
        <taxon>Insecta</taxon>
        <taxon>Pterygota</taxon>
        <taxon>Neoptera</taxon>
        <taxon>Polyneoptera</taxon>
        <taxon>Phasmatodea</taxon>
        <taxon>Verophasmatodea</taxon>
        <taxon>Anareolatae</taxon>
        <taxon>Phasmatidae</taxon>
        <taxon>Eurycanthinae</taxon>
        <taxon>Dryococelus</taxon>
    </lineage>
</organism>
<feature type="compositionally biased region" description="Polar residues" evidence="1">
    <location>
        <begin position="78"/>
        <end position="89"/>
    </location>
</feature>
<proteinExistence type="predicted"/>
<sequence>MVALAELANDKKEFLDSGQSAEKHVTRDQNNKIPSSIIDSVSEDCDDDVKDKTYMSENDSDERNVSASSSVHVTEFSNHRNYLSPNKSVPLSPKARNSGKAYEIHTLSKNIQDERAIKLPCNET</sequence>
<keyword evidence="3" id="KW-1185">Reference proteome</keyword>
<accession>A0ABQ9GSS0</accession>
<reference evidence="2 3" key="1">
    <citation type="submission" date="2023-02" db="EMBL/GenBank/DDBJ databases">
        <title>LHISI_Scaffold_Assembly.</title>
        <authorList>
            <person name="Stuart O.P."/>
            <person name="Cleave R."/>
            <person name="Magrath M.J.L."/>
            <person name="Mikheyev A.S."/>
        </authorList>
    </citation>
    <scope>NUCLEOTIDE SEQUENCE [LARGE SCALE GENOMIC DNA]</scope>
    <source>
        <strain evidence="2">Daus_M_001</strain>
        <tissue evidence="2">Leg muscle</tissue>
    </source>
</reference>
<feature type="compositionally biased region" description="Basic and acidic residues" evidence="1">
    <location>
        <begin position="8"/>
        <end position="30"/>
    </location>
</feature>
<evidence type="ECO:0000313" key="2">
    <source>
        <dbReference type="EMBL" id="KAJ8875062.1"/>
    </source>
</evidence>
<dbReference type="Proteomes" id="UP001159363">
    <property type="component" value="Chromosome 8"/>
</dbReference>
<comment type="caution">
    <text evidence="2">The sequence shown here is derived from an EMBL/GenBank/DDBJ whole genome shotgun (WGS) entry which is preliminary data.</text>
</comment>
<gene>
    <name evidence="2" type="ORF">PR048_022952</name>
</gene>
<evidence type="ECO:0000313" key="3">
    <source>
        <dbReference type="Proteomes" id="UP001159363"/>
    </source>
</evidence>
<name>A0ABQ9GSS0_9NEOP</name>